<feature type="domain" description="DUF4114" evidence="1">
    <location>
        <begin position="159"/>
        <end position="252"/>
    </location>
</feature>
<dbReference type="Proteomes" id="UP000585050">
    <property type="component" value="Unassembled WGS sequence"/>
</dbReference>
<dbReference type="RefSeq" id="WP_168885302.1">
    <property type="nucleotide sequence ID" value="NZ_JABAIL010000013.1"/>
</dbReference>
<name>A0A7X8XYW0_9BACT</name>
<evidence type="ECO:0000313" key="3">
    <source>
        <dbReference type="Proteomes" id="UP000585050"/>
    </source>
</evidence>
<comment type="caution">
    <text evidence="2">The sequence shown here is derived from an EMBL/GenBank/DDBJ whole genome shotgun (WGS) entry which is preliminary data.</text>
</comment>
<organism evidence="2 3">
    <name type="scientific">Flammeovirga agarivorans</name>
    <dbReference type="NCBI Taxonomy" id="2726742"/>
    <lineage>
        <taxon>Bacteria</taxon>
        <taxon>Pseudomonadati</taxon>
        <taxon>Bacteroidota</taxon>
        <taxon>Cytophagia</taxon>
        <taxon>Cytophagales</taxon>
        <taxon>Flammeovirgaceae</taxon>
        <taxon>Flammeovirga</taxon>
    </lineage>
</organism>
<evidence type="ECO:0000259" key="1">
    <source>
        <dbReference type="Pfam" id="PF13448"/>
    </source>
</evidence>
<dbReference type="Gene3D" id="2.60.40.3440">
    <property type="match status" value="1"/>
</dbReference>
<evidence type="ECO:0000313" key="2">
    <source>
        <dbReference type="EMBL" id="NLR94592.1"/>
    </source>
</evidence>
<accession>A0A7X8XYW0</accession>
<dbReference type="EMBL" id="JABAIL010000013">
    <property type="protein sequence ID" value="NLR94592.1"/>
    <property type="molecule type" value="Genomic_DNA"/>
</dbReference>
<dbReference type="Pfam" id="PF13585">
    <property type="entry name" value="CHU_C"/>
    <property type="match status" value="1"/>
</dbReference>
<sequence length="864" mass="94933">MKNKTYIWLLPLIFIGLCSSAYIFTTYSYLVLGDNPNAGQAWNNDGRPEGTYVVSTRLTPPAESAELFQYIYDTISIATEAFIEEHNRNFLVVETGAVYITLGFEDADWFNTLGFYTYPHNDPPESIADIENTKTIVFPKLDTENTINNGFQLYLGDYTAGTVIGFFLVSQGWDHTAPDKVSAIVDGRYTLYSNSDLNEGVVDPDGTEIGFLTHSVVVANRRTTERDFLLCFEDDIENADYDYNDAVFFVHSSPENAIITFNGEVNEQIVARDTTITLSLNQTSTVPITTLIEDEVPEDAVITITSISDPMLTTTQDLPSISVLGEDTNIGTDTIFYTACDLGFPQTCDDGMIIVTTSDQNEPPVARDSVLIDFDDPLFINGITVADLATDPDDNLDLSTIAILSDVDSNLNLTITGGTITFAPNQDYSGPDFILYRICDLGSPVYCDVGSFIIGGNDGPIANPDEIDIYAGEGVIMDVLGNDTPGSSPLDPETLTIISKPDDNTATVNVVDGKIENVPHPDFTGPYEIIYEICDSGTPTLCDTSTITVNVVDPQGDEVIDRSNIPPLALNDSVVTNVNTAISIEINNNDSDEDGIIVHDYSYIVKPPLRGEATLNVFVNNGQSIPIINYTPNEGFTGLDVLSYRVYDDGDPHLSDDALALIFITEDGVTITTNNDTLWVDTIYVSPSQESCFSIANKLAEENSTLNVTSNIINVYPKKEGASLNYSDSVICYQAPENMEGTDHVYYTICDAWGTCQQGLLVIIEGDGTPKYEEPLLTFYSGFSPNGDQLNDAFVIEGIGGYPDNDITIYNRWGQPVYKGNGYDNTWNGNNQNNEPLPDGTYYYILKVRTPYEFNYNGYVVIKR</sequence>
<dbReference type="Pfam" id="PF13448">
    <property type="entry name" value="DUF4114"/>
    <property type="match status" value="1"/>
</dbReference>
<keyword evidence="3" id="KW-1185">Reference proteome</keyword>
<dbReference type="AlphaFoldDB" id="A0A7X8XYW0"/>
<proteinExistence type="predicted"/>
<dbReference type="Pfam" id="PF17963">
    <property type="entry name" value="Big_9"/>
    <property type="match status" value="3"/>
</dbReference>
<dbReference type="InterPro" id="IPR026341">
    <property type="entry name" value="T9SS_type_B"/>
</dbReference>
<gene>
    <name evidence="2" type="ORF">HGP29_25535</name>
</gene>
<reference evidence="2 3" key="1">
    <citation type="submission" date="2020-04" db="EMBL/GenBank/DDBJ databases">
        <title>Flammeovirga sp. SR4, a novel species isolated from seawater.</title>
        <authorList>
            <person name="Wang X."/>
        </authorList>
    </citation>
    <scope>NUCLEOTIDE SEQUENCE [LARGE SCALE GENOMIC DNA]</scope>
    <source>
        <strain evidence="2 3">SR4</strain>
    </source>
</reference>
<protein>
    <submittedName>
        <fullName evidence="2">T9SS type B sorting domain-containing protein</fullName>
    </submittedName>
</protein>
<dbReference type="InterPro" id="IPR025193">
    <property type="entry name" value="DUF4114"/>
</dbReference>
<dbReference type="NCBIfam" id="TIGR04131">
    <property type="entry name" value="Bac_Flav_CTERM"/>
    <property type="match status" value="1"/>
</dbReference>